<evidence type="ECO:0000256" key="7">
    <source>
        <dbReference type="HAMAP-Rule" id="MF_00159"/>
    </source>
</evidence>
<comment type="catalytic activity">
    <reaction evidence="7">
        <text>(2E)-4-hydroxy-3-methylbut-2-enyl diphosphate + oxidized [flavodoxin] + H2O + 2 H(+) = 2-C-methyl-D-erythritol 2,4-cyclic diphosphate + reduced [flavodoxin]</text>
        <dbReference type="Rhea" id="RHEA:43604"/>
        <dbReference type="Rhea" id="RHEA-COMP:10622"/>
        <dbReference type="Rhea" id="RHEA-COMP:10623"/>
        <dbReference type="ChEBI" id="CHEBI:15377"/>
        <dbReference type="ChEBI" id="CHEBI:15378"/>
        <dbReference type="ChEBI" id="CHEBI:57618"/>
        <dbReference type="ChEBI" id="CHEBI:58210"/>
        <dbReference type="ChEBI" id="CHEBI:58483"/>
        <dbReference type="ChEBI" id="CHEBI:128753"/>
        <dbReference type="EC" id="1.17.7.3"/>
    </reaction>
</comment>
<organism evidence="10 11">
    <name type="scientific">Desulfonatronum thiosulfatophilum</name>
    <dbReference type="NCBI Taxonomy" id="617002"/>
    <lineage>
        <taxon>Bacteria</taxon>
        <taxon>Pseudomonadati</taxon>
        <taxon>Thermodesulfobacteriota</taxon>
        <taxon>Desulfovibrionia</taxon>
        <taxon>Desulfovibrionales</taxon>
        <taxon>Desulfonatronaceae</taxon>
        <taxon>Desulfonatronum</taxon>
    </lineage>
</organism>
<evidence type="ECO:0000256" key="1">
    <source>
        <dbReference type="ARBA" id="ARBA00022485"/>
    </source>
</evidence>
<sequence length="404" mass="43368">MCLPEDKLWVEKLLPHKRAEVAPVDRQSEGITRTMTNTSDATPIPRRHPTRTVTLGGVPLGSAHPIRVQSMTNTDTRDAEATIRQISELVEAGCEFVRLAVPDENAAQVLPAIQSAAPVPLIADIHFDHRLALKALEAGLQGLRINPGNIGSKTYVDRVVDAASANGACIRIGVNGGSLEKELLQKYGGATPEAMVESALGHAVLLEKRGFGNFKISLKSSSVPRTIAAYRLLAARLDCPLHVGITEAGTLLRGAVKSGVGLGILLWEGLGDTLRVSLTADPVLEVRAAWEILRSLGLRQRGPEIISCPTCGRTEIDLQDLAEEVERRLAGVTDVFTVAVMGCVVNGPGEAREADIGLAGGRDCGLIFSRGEILRKVRGRDELLPEFMRELEAFLVERRAGGDQ</sequence>
<comment type="cofactor">
    <cofactor evidence="7">
        <name>[4Fe-4S] cluster</name>
        <dbReference type="ChEBI" id="CHEBI:49883"/>
    </cofactor>
    <text evidence="7">Binds 1 [4Fe-4S] cluster.</text>
</comment>
<reference evidence="10 11" key="1">
    <citation type="submission" date="2016-10" db="EMBL/GenBank/DDBJ databases">
        <authorList>
            <person name="de Groot N.N."/>
        </authorList>
    </citation>
    <scope>NUCLEOTIDE SEQUENCE [LARGE SCALE GENOMIC DNA]</scope>
    <source>
        <strain evidence="10 11">ASO4-2</strain>
    </source>
</reference>
<keyword evidence="5 7" id="KW-0411">Iron-sulfur</keyword>
<dbReference type="InterPro" id="IPR016425">
    <property type="entry name" value="IspG_bac"/>
</dbReference>
<dbReference type="PANTHER" id="PTHR30454:SF0">
    <property type="entry name" value="4-HYDROXY-3-METHYLBUT-2-EN-1-YL DIPHOSPHATE SYNTHASE (FERREDOXIN), CHLOROPLASTIC"/>
    <property type="match status" value="1"/>
</dbReference>
<dbReference type="FunFam" id="3.20.20.20:FF:000001">
    <property type="entry name" value="4-hydroxy-3-methylbut-2-en-1-yl diphosphate synthase (flavodoxin)"/>
    <property type="match status" value="1"/>
</dbReference>
<dbReference type="AlphaFoldDB" id="A0A1G6EKE1"/>
<dbReference type="UniPathway" id="UPA00056">
    <property type="reaction ID" value="UER00096"/>
</dbReference>
<evidence type="ECO:0000313" key="10">
    <source>
        <dbReference type="EMBL" id="SDB57836.1"/>
    </source>
</evidence>
<feature type="domain" description="IspG C-terminal" evidence="9">
    <location>
        <begin position="304"/>
        <end position="392"/>
    </location>
</feature>
<evidence type="ECO:0000259" key="8">
    <source>
        <dbReference type="Pfam" id="PF04551"/>
    </source>
</evidence>
<dbReference type="GO" id="GO:0016114">
    <property type="term" value="P:terpenoid biosynthetic process"/>
    <property type="evidence" value="ECO:0007669"/>
    <property type="project" value="InterPro"/>
</dbReference>
<evidence type="ECO:0000256" key="3">
    <source>
        <dbReference type="ARBA" id="ARBA00023002"/>
    </source>
</evidence>
<gene>
    <name evidence="7" type="primary">ispG</name>
    <name evidence="10" type="ORF">SAMN05660653_02905</name>
</gene>
<keyword evidence="11" id="KW-1185">Reference proteome</keyword>
<keyword evidence="6 7" id="KW-0414">Isoprene biosynthesis</keyword>
<comment type="similarity">
    <text evidence="7">Belongs to the IspG family.</text>
</comment>
<dbReference type="STRING" id="617002.SAMN05660653_02905"/>
<evidence type="ECO:0000256" key="4">
    <source>
        <dbReference type="ARBA" id="ARBA00023004"/>
    </source>
</evidence>
<feature type="domain" description="IspG TIM-barrel" evidence="8">
    <location>
        <begin position="50"/>
        <end position="290"/>
    </location>
</feature>
<dbReference type="GO" id="GO:0005506">
    <property type="term" value="F:iron ion binding"/>
    <property type="evidence" value="ECO:0007669"/>
    <property type="project" value="InterPro"/>
</dbReference>
<dbReference type="Proteomes" id="UP000198771">
    <property type="component" value="Unassembled WGS sequence"/>
</dbReference>
<dbReference type="NCBIfam" id="NF001540">
    <property type="entry name" value="PRK00366.1"/>
    <property type="match status" value="1"/>
</dbReference>
<dbReference type="InterPro" id="IPR004588">
    <property type="entry name" value="IspG_bac-typ"/>
</dbReference>
<dbReference type="EMBL" id="FMXO01000019">
    <property type="protein sequence ID" value="SDB57836.1"/>
    <property type="molecule type" value="Genomic_DNA"/>
</dbReference>
<feature type="binding site" evidence="7">
    <location>
        <position position="343"/>
    </location>
    <ligand>
        <name>[4Fe-4S] cluster</name>
        <dbReference type="ChEBI" id="CHEBI:49883"/>
    </ligand>
</feature>
<dbReference type="GO" id="GO:0051539">
    <property type="term" value="F:4 iron, 4 sulfur cluster binding"/>
    <property type="evidence" value="ECO:0007669"/>
    <property type="project" value="UniProtKB-UniRule"/>
</dbReference>
<evidence type="ECO:0000256" key="6">
    <source>
        <dbReference type="ARBA" id="ARBA00023229"/>
    </source>
</evidence>
<feature type="binding site" evidence="7">
    <location>
        <position position="311"/>
    </location>
    <ligand>
        <name>[4Fe-4S] cluster</name>
        <dbReference type="ChEBI" id="CHEBI:49883"/>
    </ligand>
</feature>
<proteinExistence type="inferred from homology"/>
<dbReference type="InterPro" id="IPR045854">
    <property type="entry name" value="NO2/SO3_Rdtase_4Fe4S_sf"/>
</dbReference>
<dbReference type="Pfam" id="PF26540">
    <property type="entry name" value="GcpE_C"/>
    <property type="match status" value="1"/>
</dbReference>
<dbReference type="Pfam" id="PF04551">
    <property type="entry name" value="GcpE"/>
    <property type="match status" value="1"/>
</dbReference>
<feature type="binding site" evidence="7">
    <location>
        <position position="350"/>
    </location>
    <ligand>
        <name>[4Fe-4S] cluster</name>
        <dbReference type="ChEBI" id="CHEBI:49883"/>
    </ligand>
</feature>
<evidence type="ECO:0000256" key="2">
    <source>
        <dbReference type="ARBA" id="ARBA00022723"/>
    </source>
</evidence>
<feature type="binding site" evidence="7">
    <location>
        <position position="308"/>
    </location>
    <ligand>
        <name>[4Fe-4S] cluster</name>
        <dbReference type="ChEBI" id="CHEBI:49883"/>
    </ligand>
</feature>
<evidence type="ECO:0000259" key="9">
    <source>
        <dbReference type="Pfam" id="PF26540"/>
    </source>
</evidence>
<comment type="pathway">
    <text evidence="7">Isoprenoid biosynthesis; isopentenyl diphosphate biosynthesis via DXP pathway; isopentenyl diphosphate from 1-deoxy-D-xylulose 5-phosphate: step 5/6.</text>
</comment>
<dbReference type="InterPro" id="IPR058578">
    <property type="entry name" value="IspG_TIM"/>
</dbReference>
<dbReference type="PIRSF" id="PIRSF004640">
    <property type="entry name" value="IspG"/>
    <property type="match status" value="1"/>
</dbReference>
<protein>
    <recommendedName>
        <fullName evidence="7">4-hydroxy-3-methylbut-2-en-1-yl diphosphate synthase (flavodoxin)</fullName>
        <ecNumber evidence="7">1.17.7.3</ecNumber>
    </recommendedName>
    <alternativeName>
        <fullName evidence="7">1-hydroxy-2-methyl-2-(E)-butenyl 4-diphosphate synthase</fullName>
    </alternativeName>
</protein>
<keyword evidence="2 7" id="KW-0479">Metal-binding</keyword>
<comment type="function">
    <text evidence="7">Converts 2C-methyl-D-erythritol 2,4-cyclodiphosphate (ME-2,4cPP) into 1-hydroxy-2-methyl-2-(E)-butenyl 4-diphosphate.</text>
</comment>
<dbReference type="InterPro" id="IPR011005">
    <property type="entry name" value="Dihydropteroate_synth-like_sf"/>
</dbReference>
<dbReference type="SUPFAM" id="SSF51717">
    <property type="entry name" value="Dihydropteroate synthetase-like"/>
    <property type="match status" value="1"/>
</dbReference>
<dbReference type="InterPro" id="IPR058579">
    <property type="entry name" value="IspG_C"/>
</dbReference>
<dbReference type="GO" id="GO:0141197">
    <property type="term" value="F:4-hydroxy-3-methylbut-2-enyl-diphosphate synthase activity (flavodoxin)"/>
    <property type="evidence" value="ECO:0007669"/>
    <property type="project" value="UniProtKB-EC"/>
</dbReference>
<keyword evidence="3 7" id="KW-0560">Oxidoreductase</keyword>
<keyword evidence="1 7" id="KW-0004">4Fe-4S</keyword>
<dbReference type="EC" id="1.17.7.3" evidence="7"/>
<dbReference type="Gene3D" id="3.20.20.20">
    <property type="entry name" value="Dihydropteroate synthase-like"/>
    <property type="match status" value="1"/>
</dbReference>
<dbReference type="NCBIfam" id="TIGR00612">
    <property type="entry name" value="ispG_gcpE"/>
    <property type="match status" value="1"/>
</dbReference>
<accession>A0A1G6EKE1</accession>
<name>A0A1G6EKE1_9BACT</name>
<dbReference type="PANTHER" id="PTHR30454">
    <property type="entry name" value="4-HYDROXY-3-METHYLBUT-2-EN-1-YL DIPHOSPHATE SYNTHASE"/>
    <property type="match status" value="1"/>
</dbReference>
<evidence type="ECO:0000313" key="11">
    <source>
        <dbReference type="Proteomes" id="UP000198771"/>
    </source>
</evidence>
<dbReference type="GO" id="GO:0046429">
    <property type="term" value="F:4-hydroxy-3-methylbut-2-en-1-yl diphosphate synthase activity (ferredoxin)"/>
    <property type="evidence" value="ECO:0007669"/>
    <property type="project" value="UniProtKB-UniRule"/>
</dbReference>
<evidence type="ECO:0000256" key="5">
    <source>
        <dbReference type="ARBA" id="ARBA00023014"/>
    </source>
</evidence>
<dbReference type="SUPFAM" id="SSF56014">
    <property type="entry name" value="Nitrite and sulphite reductase 4Fe-4S domain-like"/>
    <property type="match status" value="1"/>
</dbReference>
<dbReference type="Gene3D" id="3.30.413.10">
    <property type="entry name" value="Sulfite Reductase Hemoprotein, domain 1"/>
    <property type="match status" value="1"/>
</dbReference>
<dbReference type="HAMAP" id="MF_00159">
    <property type="entry name" value="IspG"/>
    <property type="match status" value="1"/>
</dbReference>
<dbReference type="GO" id="GO:0019288">
    <property type="term" value="P:isopentenyl diphosphate biosynthetic process, methylerythritol 4-phosphate pathway"/>
    <property type="evidence" value="ECO:0007669"/>
    <property type="project" value="UniProtKB-UniRule"/>
</dbReference>
<keyword evidence="4 7" id="KW-0408">Iron</keyword>